<keyword evidence="1" id="KW-0812">Transmembrane</keyword>
<dbReference type="EMBL" id="CP131060">
    <property type="protein sequence ID" value="WNY24829.1"/>
    <property type="molecule type" value="Genomic_DNA"/>
</dbReference>
<protein>
    <recommendedName>
        <fullName evidence="2">DUF7847 domain-containing protein</fullName>
    </recommendedName>
</protein>
<name>A0AA96ZTT2_9EURY</name>
<proteinExistence type="predicted"/>
<keyword evidence="1" id="KW-1133">Transmembrane helix</keyword>
<dbReference type="Proteomes" id="UP001303587">
    <property type="component" value="Chromosome"/>
</dbReference>
<dbReference type="RefSeq" id="WP_338102893.1">
    <property type="nucleotide sequence ID" value="NZ_CP131060.1"/>
</dbReference>
<feature type="transmembrane region" description="Helical" evidence="1">
    <location>
        <begin position="119"/>
        <end position="145"/>
    </location>
</feature>
<dbReference type="GeneID" id="89229476"/>
<dbReference type="InterPro" id="IPR057169">
    <property type="entry name" value="DUF7847"/>
</dbReference>
<keyword evidence="4" id="KW-1185">Reference proteome</keyword>
<evidence type="ECO:0000313" key="4">
    <source>
        <dbReference type="Proteomes" id="UP001303587"/>
    </source>
</evidence>
<accession>A0AA96ZTT2</accession>
<keyword evidence="1" id="KW-0472">Membrane</keyword>
<organism evidence="3 4">
    <name type="scientific">Methanolapillus millepedarum</name>
    <dbReference type="NCBI Taxonomy" id="3028296"/>
    <lineage>
        <taxon>Archaea</taxon>
        <taxon>Methanobacteriati</taxon>
        <taxon>Methanobacteriota</taxon>
        <taxon>Stenosarchaea group</taxon>
        <taxon>Methanomicrobia</taxon>
        <taxon>Methanosarcinales</taxon>
        <taxon>Methanosarcinaceae</taxon>
        <taxon>Methanolapillus</taxon>
    </lineage>
</organism>
<dbReference type="Pfam" id="PF25231">
    <property type="entry name" value="DUF7847"/>
    <property type="match status" value="1"/>
</dbReference>
<feature type="transmembrane region" description="Helical" evidence="1">
    <location>
        <begin position="191"/>
        <end position="214"/>
    </location>
</feature>
<dbReference type="AlphaFoldDB" id="A0AA96ZTT2"/>
<gene>
    <name evidence="3" type="ORF">MsAc7_03560</name>
</gene>
<evidence type="ECO:0000313" key="3">
    <source>
        <dbReference type="EMBL" id="WNY24829.1"/>
    </source>
</evidence>
<feature type="transmembrane region" description="Helical" evidence="1">
    <location>
        <begin position="261"/>
        <end position="290"/>
    </location>
</feature>
<feature type="transmembrane region" description="Helical" evidence="1">
    <location>
        <begin position="235"/>
        <end position="255"/>
    </location>
</feature>
<feature type="domain" description="DUF7847" evidence="2">
    <location>
        <begin position="6"/>
        <end position="294"/>
    </location>
</feature>
<evidence type="ECO:0000256" key="1">
    <source>
        <dbReference type="SAM" id="Phobius"/>
    </source>
</evidence>
<reference evidence="3 4" key="1">
    <citation type="submission" date="2023-07" db="EMBL/GenBank/DDBJ databases">
        <title>Closed genoem sequence of Methanosarcinaceae archaeon Ac7.</title>
        <authorList>
            <person name="Poehlein A."/>
            <person name="Protasov E."/>
            <person name="Platt K."/>
            <person name="Reeh H."/>
            <person name="Daniel R."/>
            <person name="Brune A."/>
        </authorList>
    </citation>
    <scope>NUCLEOTIDE SEQUENCE [LARGE SCALE GENOMIC DNA]</scope>
    <source>
        <strain evidence="3 4">Ac7</strain>
    </source>
</reference>
<feature type="transmembrane region" description="Helical" evidence="1">
    <location>
        <begin position="66"/>
        <end position="89"/>
    </location>
</feature>
<evidence type="ECO:0000259" key="2">
    <source>
        <dbReference type="Pfam" id="PF25231"/>
    </source>
</evidence>
<sequence length="312" mass="33779">MSENLMDTLSKGFSHFSKNPILCAPVLLMYASIILITFAFVFVLVIVFGAALFSSPTAGVPDISGGMVGALLIALLLFVVVTLIISSYITAGLTGMCKEVETTGKTVLSDMSKYGNKSWFRVLISTVLTGLLSALSIVFLIPAIFELADSGVTSQMWLDAANSYAAGNLFAYEQIVTMAMESAAFSLTGGLLLMLVYLLIITFVFYFMTYAIVIDDLSVTAGIKKSWSLLKTNPGTVIWFIIVVIIITGLISLIGSFMSNILASTVILSFVGVLISLILKIVIIVLVTIWTTRKYLILTGQPLYEEEDLLSY</sequence>
<feature type="transmembrane region" description="Helical" evidence="1">
    <location>
        <begin position="21"/>
        <end position="54"/>
    </location>
</feature>